<dbReference type="InterPro" id="IPR044831">
    <property type="entry name" value="Ccp1-like"/>
</dbReference>
<dbReference type="Gene3D" id="1.10.520.10">
    <property type="match status" value="1"/>
</dbReference>
<keyword evidence="6" id="KW-1185">Reference proteome</keyword>
<dbReference type="EMBL" id="CP126221">
    <property type="protein sequence ID" value="WIA22263.1"/>
    <property type="molecule type" value="Genomic_DNA"/>
</dbReference>
<dbReference type="PANTHER" id="PTHR31356:SF8">
    <property type="entry name" value="L-ASCORBATE PEROXIDASE 6-RELATED"/>
    <property type="match status" value="1"/>
</dbReference>
<dbReference type="InterPro" id="IPR010255">
    <property type="entry name" value="Haem_peroxidase_sf"/>
</dbReference>
<organism evidence="5 6">
    <name type="scientific">Tetradesmus obliquus</name>
    <name type="common">Green alga</name>
    <name type="synonym">Acutodesmus obliquus</name>
    <dbReference type="NCBI Taxonomy" id="3088"/>
    <lineage>
        <taxon>Eukaryota</taxon>
        <taxon>Viridiplantae</taxon>
        <taxon>Chlorophyta</taxon>
        <taxon>core chlorophytes</taxon>
        <taxon>Chlorophyceae</taxon>
        <taxon>CS clade</taxon>
        <taxon>Sphaeropleales</taxon>
        <taxon>Scenedesmaceae</taxon>
        <taxon>Tetradesmus</taxon>
    </lineage>
</organism>
<evidence type="ECO:0000259" key="4">
    <source>
        <dbReference type="PROSITE" id="PS50873"/>
    </source>
</evidence>
<sequence>MRNKMLCLLLFLSLAPLASVTADDAIVQQAVYDPSTVDWKAVVEACRLIGRFEKRMAGMIIRAGYHDAMSIDTACRKKTPGSIKCGGADASALLSSGKTPAVNEAKRNESQHRSYLRRAAKAIIPIAQKYNASVADTLAVCAMAITSTLAGASGRQAPNMLDLVPLRVGRIDHAEANPENSLLPGEASLTQMSDYWTARGMTLEEGVALLGIHALMENKGCMVASNARRSAAYGRKLMHTYAKGANISTCNPYGDGVDNPAGKKPVKGSCPRLQMHKLDTQFYLDLATPTVSMFNVKLDVGLKDLDEDTYRVNLKDITCSFSSEEFRKVAIKEASDERSGDIEHWPDGGWLVHNLTGVFWSTNNCQGTAKDSKTRANCNHMVYWPYTRLDGFMAAAVQSPEELDDAKPVVDRVAASVKDYMNGTAAKWYLDYAKAYAKMMSVAADWSPKAGFPTFNECTAYVKTGAKDDSSGYCKACSRPATWETNAAKARTALAASKRNPGPCPKDCVCASAAAGRDFDWKAMSCGVVCVN</sequence>
<dbReference type="InterPro" id="IPR002016">
    <property type="entry name" value="Haem_peroxidase"/>
</dbReference>
<feature type="chain" id="PRO_5047038126" description="Plant heme peroxidase family profile domain-containing protein" evidence="3">
    <location>
        <begin position="23"/>
        <end position="532"/>
    </location>
</feature>
<dbReference type="Proteomes" id="UP001244341">
    <property type="component" value="Chromosome 14b"/>
</dbReference>
<evidence type="ECO:0000313" key="6">
    <source>
        <dbReference type="Proteomes" id="UP001244341"/>
    </source>
</evidence>
<dbReference type="Pfam" id="PF00141">
    <property type="entry name" value="peroxidase"/>
    <property type="match status" value="1"/>
</dbReference>
<keyword evidence="3" id="KW-0732">Signal</keyword>
<dbReference type="SUPFAM" id="SSF48113">
    <property type="entry name" value="Heme-dependent peroxidases"/>
    <property type="match status" value="1"/>
</dbReference>
<evidence type="ECO:0000313" key="5">
    <source>
        <dbReference type="EMBL" id="WIA22263.1"/>
    </source>
</evidence>
<evidence type="ECO:0000256" key="3">
    <source>
        <dbReference type="SAM" id="SignalP"/>
    </source>
</evidence>
<proteinExistence type="inferred from homology"/>
<feature type="signal peptide" evidence="3">
    <location>
        <begin position="1"/>
        <end position="22"/>
    </location>
</feature>
<keyword evidence="1" id="KW-0560">Oxidoreductase</keyword>
<name>A0ABY8URR9_TETOB</name>
<dbReference type="PROSITE" id="PS50873">
    <property type="entry name" value="PEROXIDASE_4"/>
    <property type="match status" value="1"/>
</dbReference>
<dbReference type="PANTHER" id="PTHR31356">
    <property type="entry name" value="THYLAKOID LUMENAL 29 KDA PROTEIN, CHLOROPLASTIC-RELATED"/>
    <property type="match status" value="1"/>
</dbReference>
<accession>A0ABY8URR9</accession>
<comment type="similarity">
    <text evidence="2">Belongs to the peroxidase family.</text>
</comment>
<reference evidence="5 6" key="1">
    <citation type="submission" date="2023-05" db="EMBL/GenBank/DDBJ databases">
        <title>A 100% complete, gapless, phased diploid assembly of the Scenedesmus obliquus UTEX 3031 genome.</title>
        <authorList>
            <person name="Biondi T.C."/>
            <person name="Hanschen E.R."/>
            <person name="Kwon T."/>
            <person name="Eng W."/>
            <person name="Kruse C.P.S."/>
            <person name="Koehler S.I."/>
            <person name="Kunde Y."/>
            <person name="Gleasner C.D."/>
            <person name="You Mak K.T."/>
            <person name="Polle J."/>
            <person name="Hovde B.T."/>
            <person name="Starkenburg S.R."/>
        </authorList>
    </citation>
    <scope>NUCLEOTIDE SEQUENCE [LARGE SCALE GENOMIC DNA]</scope>
    <source>
        <strain evidence="5 6">DOE0152z</strain>
    </source>
</reference>
<gene>
    <name evidence="5" type="ORF">OEZ85_004585</name>
</gene>
<evidence type="ECO:0000256" key="2">
    <source>
        <dbReference type="RuleBase" id="RU004241"/>
    </source>
</evidence>
<protein>
    <recommendedName>
        <fullName evidence="4">Plant heme peroxidase family profile domain-containing protein</fullName>
    </recommendedName>
</protein>
<evidence type="ECO:0000256" key="1">
    <source>
        <dbReference type="ARBA" id="ARBA00023002"/>
    </source>
</evidence>
<feature type="domain" description="Plant heme peroxidase family profile" evidence="4">
    <location>
        <begin position="87"/>
        <end position="286"/>
    </location>
</feature>